<evidence type="ECO:0000313" key="1">
    <source>
        <dbReference type="EMBL" id="MPY10741.1"/>
    </source>
</evidence>
<dbReference type="Proteomes" id="UP000326464">
    <property type="component" value="Unassembled WGS sequence"/>
</dbReference>
<dbReference type="SUPFAM" id="SSF141694">
    <property type="entry name" value="AF2212/PG0164-like"/>
    <property type="match status" value="1"/>
</dbReference>
<gene>
    <name evidence="1" type="ORF">FNH21_08425</name>
</gene>
<reference evidence="2" key="1">
    <citation type="submission" date="2019-07" db="EMBL/GenBank/DDBJ databases">
        <title>Arthrobacter KR32 sp. nov., isolated from mountain cheese made of cows milk.</title>
        <authorList>
            <person name="Flegler A."/>
        </authorList>
    </citation>
    <scope>NUCLEOTIDE SEQUENCE [LARGE SCALE GENOMIC DNA]</scope>
    <source>
        <strain evidence="2">KR32</strain>
    </source>
</reference>
<keyword evidence="2" id="KW-1185">Reference proteome</keyword>
<dbReference type="InterPro" id="IPR015018">
    <property type="entry name" value="DUF1905"/>
</dbReference>
<dbReference type="EMBL" id="VJXX01000002">
    <property type="protein sequence ID" value="MPY10741.1"/>
    <property type="molecule type" value="Genomic_DNA"/>
</dbReference>
<sequence length="107" mass="11141">MDCATNEDEENPVSTSLGPLDVAFCALIGVTVKGDLWSCVEVPDSVDLFGTGKSIKVVATVDGEPLTAGLMPTGIGGHMLSISAKLRKKLGKELGDTVTVHLTGRRT</sequence>
<dbReference type="Gene3D" id="2.40.30.100">
    <property type="entry name" value="AF2212/PG0164-like"/>
    <property type="match status" value="1"/>
</dbReference>
<organism evidence="1 2">
    <name type="scientific">Arthrobacter bussei</name>
    <dbReference type="NCBI Taxonomy" id="2594179"/>
    <lineage>
        <taxon>Bacteria</taxon>
        <taxon>Bacillati</taxon>
        <taxon>Actinomycetota</taxon>
        <taxon>Actinomycetes</taxon>
        <taxon>Micrococcales</taxon>
        <taxon>Micrococcaceae</taxon>
        <taxon>Arthrobacter</taxon>
    </lineage>
</organism>
<evidence type="ECO:0000313" key="2">
    <source>
        <dbReference type="Proteomes" id="UP000326464"/>
    </source>
</evidence>
<protein>
    <submittedName>
        <fullName evidence="1">DUF1905 domain-containing protein</fullName>
    </submittedName>
</protein>
<dbReference type="AlphaFoldDB" id="A0A7X1NPQ8"/>
<name>A0A7X1NPQ8_9MICC</name>
<dbReference type="OrthoDB" id="8246703at2"/>
<dbReference type="InterPro" id="IPR037079">
    <property type="entry name" value="AF2212/PG0164-like_sf"/>
</dbReference>
<accession>A0A7X1NPQ8</accession>
<dbReference type="Pfam" id="PF08922">
    <property type="entry name" value="DUF1905"/>
    <property type="match status" value="1"/>
</dbReference>
<comment type="caution">
    <text evidence="1">The sequence shown here is derived from an EMBL/GenBank/DDBJ whole genome shotgun (WGS) entry which is preliminary data.</text>
</comment>
<proteinExistence type="predicted"/>